<dbReference type="EMBL" id="JAYWVC010000078">
    <property type="protein sequence ID" value="MED7824633.1"/>
    <property type="molecule type" value="Genomic_DNA"/>
</dbReference>
<proteinExistence type="predicted"/>
<gene>
    <name evidence="1" type="ORF">VXC91_22235</name>
</gene>
<evidence type="ECO:0000313" key="2">
    <source>
        <dbReference type="Proteomes" id="UP001333996"/>
    </source>
</evidence>
<dbReference type="RefSeq" id="WP_329509067.1">
    <property type="nucleotide sequence ID" value="NZ_BAAAYZ010000085.1"/>
</dbReference>
<comment type="caution">
    <text evidence="1">The sequence shown here is derived from an EMBL/GenBank/DDBJ whole genome shotgun (WGS) entry which is preliminary data.</text>
</comment>
<accession>A0ABU7FLC0</accession>
<reference evidence="1" key="1">
    <citation type="submission" date="2024-01" db="EMBL/GenBank/DDBJ databases">
        <title>First draft genome sequence data of TA4-1, the type strain of Gram-positive actinobacterium Streptomyces chiangmaiensis.</title>
        <authorList>
            <person name="Yasawong M."/>
            <person name="Nantapong N."/>
        </authorList>
    </citation>
    <scope>NUCLEOTIDE SEQUENCE</scope>
    <source>
        <strain evidence="1">TA4-1</strain>
    </source>
</reference>
<sequence>METSAVLDTKMISPTGVEYGASRGAARLDGLRAKAVPHGFENGRLIERPEVA</sequence>
<organism evidence="1 2">
    <name type="scientific">Streptomyces chiangmaiensis</name>
    <dbReference type="NCBI Taxonomy" id="766497"/>
    <lineage>
        <taxon>Bacteria</taxon>
        <taxon>Bacillati</taxon>
        <taxon>Actinomycetota</taxon>
        <taxon>Actinomycetes</taxon>
        <taxon>Kitasatosporales</taxon>
        <taxon>Streptomycetaceae</taxon>
        <taxon>Streptomyces</taxon>
    </lineage>
</organism>
<name>A0ABU7FLC0_9ACTN</name>
<keyword evidence="2" id="KW-1185">Reference proteome</keyword>
<dbReference type="Proteomes" id="UP001333996">
    <property type="component" value="Unassembled WGS sequence"/>
</dbReference>
<protein>
    <submittedName>
        <fullName evidence="1">Uncharacterized protein</fullName>
    </submittedName>
</protein>
<evidence type="ECO:0000313" key="1">
    <source>
        <dbReference type="EMBL" id="MED7824633.1"/>
    </source>
</evidence>